<dbReference type="Proteomes" id="UP000008021">
    <property type="component" value="Chromosome 6"/>
</dbReference>
<dbReference type="InterPro" id="IPR036047">
    <property type="entry name" value="F-box-like_dom_sf"/>
</dbReference>
<dbReference type="Gene3D" id="3.80.10.10">
    <property type="entry name" value="Ribonuclease Inhibitor"/>
    <property type="match status" value="1"/>
</dbReference>
<evidence type="ECO:0000256" key="1">
    <source>
        <dbReference type="SAM" id="MobiDB-lite"/>
    </source>
</evidence>
<reference evidence="4" key="1">
    <citation type="submission" date="2015-04" db="UniProtKB">
        <authorList>
            <consortium name="EnsemblPlants"/>
        </authorList>
    </citation>
    <scope>IDENTIFICATION</scope>
</reference>
<feature type="domain" description="F-box" evidence="2">
    <location>
        <begin position="97"/>
        <end position="130"/>
    </location>
</feature>
<dbReference type="InterPro" id="IPR055357">
    <property type="entry name" value="LRR_At1g61320_AtMIF1"/>
</dbReference>
<dbReference type="EnsemblPlants" id="OMERI06G25330.2">
    <property type="protein sequence ID" value="OMERI06G25330.2"/>
    <property type="gene ID" value="OMERI06G25330"/>
</dbReference>
<dbReference type="eggNOG" id="ENOG502QTMV">
    <property type="taxonomic scope" value="Eukaryota"/>
</dbReference>
<reference evidence="4" key="2">
    <citation type="submission" date="2018-05" db="EMBL/GenBank/DDBJ databases">
        <title>OmerRS3 (Oryza meridionalis Reference Sequence Version 3).</title>
        <authorList>
            <person name="Zhang J."/>
            <person name="Kudrna D."/>
            <person name="Lee S."/>
            <person name="Talag J."/>
            <person name="Welchert J."/>
            <person name="Wing R.A."/>
        </authorList>
    </citation>
    <scope>NUCLEOTIDE SEQUENCE [LARGE SCALE GENOMIC DNA]</scope>
    <source>
        <strain evidence="4">cv. OR44</strain>
    </source>
</reference>
<organism evidence="4">
    <name type="scientific">Oryza meridionalis</name>
    <dbReference type="NCBI Taxonomy" id="40149"/>
    <lineage>
        <taxon>Eukaryota</taxon>
        <taxon>Viridiplantae</taxon>
        <taxon>Streptophyta</taxon>
        <taxon>Embryophyta</taxon>
        <taxon>Tracheophyta</taxon>
        <taxon>Spermatophyta</taxon>
        <taxon>Magnoliopsida</taxon>
        <taxon>Liliopsida</taxon>
        <taxon>Poales</taxon>
        <taxon>Poaceae</taxon>
        <taxon>BOP clade</taxon>
        <taxon>Oryzoideae</taxon>
        <taxon>Oryzeae</taxon>
        <taxon>Oryzinae</taxon>
        <taxon>Oryza</taxon>
    </lineage>
</organism>
<accession>A0A0E0E5H1</accession>
<name>A0A0E0E5H1_9ORYZ</name>
<protein>
    <submittedName>
        <fullName evidence="4">Uncharacterized protein</fullName>
    </submittedName>
</protein>
<dbReference type="SUPFAM" id="SSF81383">
    <property type="entry name" value="F-box domain"/>
    <property type="match status" value="1"/>
</dbReference>
<feature type="region of interest" description="Disordered" evidence="1">
    <location>
        <begin position="1"/>
        <end position="37"/>
    </location>
</feature>
<dbReference type="PANTHER" id="PTHR34145">
    <property type="entry name" value="OS02G0105600 PROTEIN"/>
    <property type="match status" value="1"/>
</dbReference>
<dbReference type="InterPro" id="IPR032675">
    <property type="entry name" value="LRR_dom_sf"/>
</dbReference>
<evidence type="ECO:0000313" key="4">
    <source>
        <dbReference type="EnsemblPlants" id="OMERI06G25330.2"/>
    </source>
</evidence>
<dbReference type="HOGENOM" id="CLU_026333_2_0_1"/>
<feature type="domain" description="At1g61320/AtMIF1 LRR" evidence="3">
    <location>
        <begin position="169"/>
        <end position="502"/>
    </location>
</feature>
<evidence type="ECO:0000259" key="2">
    <source>
        <dbReference type="Pfam" id="PF00646"/>
    </source>
</evidence>
<dbReference type="InterPro" id="IPR053772">
    <property type="entry name" value="At1g61320/At1g61330-like"/>
</dbReference>
<sequence>MALESAAAGGSGGAKRRRVEGGGDGGRGAAAAAEEEEEEVMVVVPLEALPDDGLPAAEEADVMLVDLVEALPDDGLPAAVAPVEAAAPVGEDPMVVIPDDAVLRIISFLPLESAIRTTVLSKEWLRLWKEDWGQKSRRYEIRARCAPSVEGLLKILEEERRLERLSVVVHTIMKSSHLREIIERSADRRVEQLHVELTNPNVVDKVRFHLPILSRVIALQHLSLRQIDVSKMRFTPQQRFNELSEICFHFVSIESYMLRNVITRCPNLRVLDLRSCFDLDAVAISPGGPKLSSLTIAGCKHLNKVNVVGVTSLRSVFYSGRFLSSFYLPRTRRRSSFTNLYICYDGPIIPMVFGKWAQDALPKLSNLSNLTICSNSLKIVPSLPDEERTTQLKWLGGFRRLKELQLLMFDIKALNVFDIYTFLQSFHFPNLTKLFLQLPRIREDVQEAVREDVLQSMSEGVPEYALDNLKVVRMMNFNRTRIEMHFVRFFLRKARNINSLQLVSLFHKAIPLGLAVQQGDIIRGALASGVIQESNSGAAYSLTAVGQQTEAKHQQDNLSPES</sequence>
<dbReference type="SUPFAM" id="SSF52047">
    <property type="entry name" value="RNI-like"/>
    <property type="match status" value="1"/>
</dbReference>
<dbReference type="PANTHER" id="PTHR34145:SF65">
    <property type="entry name" value="FBD DOMAIN-CONTAINING PROTEIN"/>
    <property type="match status" value="1"/>
</dbReference>
<dbReference type="Pfam" id="PF00646">
    <property type="entry name" value="F-box"/>
    <property type="match status" value="1"/>
</dbReference>
<keyword evidence="5" id="KW-1185">Reference proteome</keyword>
<proteinExistence type="predicted"/>
<dbReference type="Pfam" id="PF23622">
    <property type="entry name" value="LRR_At1g61320_AtMIF1"/>
    <property type="match status" value="1"/>
</dbReference>
<evidence type="ECO:0000259" key="3">
    <source>
        <dbReference type="Pfam" id="PF23622"/>
    </source>
</evidence>
<dbReference type="InterPro" id="IPR001810">
    <property type="entry name" value="F-box_dom"/>
</dbReference>
<evidence type="ECO:0000313" key="5">
    <source>
        <dbReference type="Proteomes" id="UP000008021"/>
    </source>
</evidence>
<dbReference type="Gramene" id="OMERI06G25330.2">
    <property type="protein sequence ID" value="OMERI06G25330.2"/>
    <property type="gene ID" value="OMERI06G25330"/>
</dbReference>
<dbReference type="AlphaFoldDB" id="A0A0E0E5H1"/>